<accession>A0A4V3HFR0</accession>
<name>A0A4V3HFR0_9BURK</name>
<evidence type="ECO:0000256" key="1">
    <source>
        <dbReference type="SAM" id="MobiDB-lite"/>
    </source>
</evidence>
<organism evidence="2 3">
    <name type="scientific">Paraburkholderia rhizosphaerae</name>
    <dbReference type="NCBI Taxonomy" id="480658"/>
    <lineage>
        <taxon>Bacteria</taxon>
        <taxon>Pseudomonadati</taxon>
        <taxon>Pseudomonadota</taxon>
        <taxon>Betaproteobacteria</taxon>
        <taxon>Burkholderiales</taxon>
        <taxon>Burkholderiaceae</taxon>
        <taxon>Paraburkholderia</taxon>
    </lineage>
</organism>
<proteinExistence type="predicted"/>
<feature type="compositionally biased region" description="Basic and acidic residues" evidence="1">
    <location>
        <begin position="30"/>
        <end position="41"/>
    </location>
</feature>
<gene>
    <name evidence="2" type="ORF">BX592_101103</name>
</gene>
<protein>
    <submittedName>
        <fullName evidence="2">Uncharacterized protein</fullName>
    </submittedName>
</protein>
<dbReference type="EMBL" id="SORE01000001">
    <property type="protein sequence ID" value="TDY54647.1"/>
    <property type="molecule type" value="Genomic_DNA"/>
</dbReference>
<sequence length="55" mass="6057">MTKKRLPAVHTTMRMSGKPMTGELAASQTDYRRATSFRKPDTLASPASSTARLFV</sequence>
<reference evidence="2 3" key="1">
    <citation type="submission" date="2019-03" db="EMBL/GenBank/DDBJ databases">
        <title>Genomic Encyclopedia of Type Strains, Phase III (KMG-III): the genomes of soil and plant-associated and newly described type strains.</title>
        <authorList>
            <person name="Whitman W."/>
        </authorList>
    </citation>
    <scope>NUCLEOTIDE SEQUENCE [LARGE SCALE GENOMIC DNA]</scope>
    <source>
        <strain evidence="2 3">LMG 29544</strain>
    </source>
</reference>
<feature type="region of interest" description="Disordered" evidence="1">
    <location>
        <begin position="17"/>
        <end position="55"/>
    </location>
</feature>
<keyword evidence="3" id="KW-1185">Reference proteome</keyword>
<comment type="caution">
    <text evidence="2">The sequence shown here is derived from an EMBL/GenBank/DDBJ whole genome shotgun (WGS) entry which is preliminary data.</text>
</comment>
<feature type="compositionally biased region" description="Polar residues" evidence="1">
    <location>
        <begin position="45"/>
        <end position="55"/>
    </location>
</feature>
<evidence type="ECO:0000313" key="3">
    <source>
        <dbReference type="Proteomes" id="UP000295509"/>
    </source>
</evidence>
<dbReference type="Proteomes" id="UP000295509">
    <property type="component" value="Unassembled WGS sequence"/>
</dbReference>
<dbReference type="AlphaFoldDB" id="A0A4V3HFR0"/>
<evidence type="ECO:0000313" key="2">
    <source>
        <dbReference type="EMBL" id="TDY54647.1"/>
    </source>
</evidence>